<reference evidence="6 7" key="1">
    <citation type="submission" date="2018-01" db="EMBL/GenBank/DDBJ databases">
        <title>Genome sequence of Iodobacter sp. strain PCH194 isolated from Indian Trans-Himalaya.</title>
        <authorList>
            <person name="Kumar V."/>
            <person name="Thakur V."/>
            <person name="Kumar S."/>
            <person name="Singh D."/>
        </authorList>
    </citation>
    <scope>NUCLEOTIDE SEQUENCE [LARGE SCALE GENOMIC DNA]</scope>
    <source>
        <strain evidence="6 7">PCH194</strain>
    </source>
</reference>
<keyword evidence="3" id="KW-0378">Hydrolase</keyword>
<dbReference type="InterPro" id="IPR015679">
    <property type="entry name" value="PLipase_D_fam"/>
</dbReference>
<dbReference type="GO" id="GO:0009395">
    <property type="term" value="P:phospholipid catabolic process"/>
    <property type="evidence" value="ECO:0007669"/>
    <property type="project" value="TreeGrafter"/>
</dbReference>
<feature type="domain" description="PLD phosphodiesterase" evidence="5">
    <location>
        <begin position="13"/>
        <end position="40"/>
    </location>
</feature>
<dbReference type="GO" id="GO:0004630">
    <property type="term" value="F:phospholipase D activity"/>
    <property type="evidence" value="ECO:0007669"/>
    <property type="project" value="UniProtKB-EC"/>
</dbReference>
<dbReference type="InterPro" id="IPR001736">
    <property type="entry name" value="PLipase_D/transphosphatidylase"/>
</dbReference>
<dbReference type="PANTHER" id="PTHR18896">
    <property type="entry name" value="PHOSPHOLIPASE D"/>
    <property type="match status" value="1"/>
</dbReference>
<dbReference type="PANTHER" id="PTHR18896:SF76">
    <property type="entry name" value="PHOSPHOLIPASE"/>
    <property type="match status" value="1"/>
</dbReference>
<dbReference type="Proteomes" id="UP000515917">
    <property type="component" value="Chromosome"/>
</dbReference>
<evidence type="ECO:0000256" key="3">
    <source>
        <dbReference type="ARBA" id="ARBA00022801"/>
    </source>
</evidence>
<evidence type="ECO:0000259" key="5">
    <source>
        <dbReference type="PROSITE" id="PS50035"/>
    </source>
</evidence>
<gene>
    <name evidence="6" type="ORF">C1H71_00200</name>
</gene>
<keyword evidence="7" id="KW-1185">Reference proteome</keyword>
<dbReference type="SUPFAM" id="SSF56024">
    <property type="entry name" value="Phospholipase D/nuclease"/>
    <property type="match status" value="1"/>
</dbReference>
<dbReference type="Pfam" id="PF00614">
    <property type="entry name" value="PLDc"/>
    <property type="match status" value="1"/>
</dbReference>
<evidence type="ECO:0000256" key="2">
    <source>
        <dbReference type="ARBA" id="ARBA00022737"/>
    </source>
</evidence>
<sequence>MTVTANFCPQLFEQIYVHSKLLIADDRVAILGSTNINDRSMMGDGDSELAVIIRDDSPVHIKLDGKNPVPVRLCIHQLRSKLWKKIFGQRGETPASDVASVIEQPINPDTYEKIQKVAQANLKAYQTAFLFTPQSDLKSLLSKGLASVHFFEKPLTLGYIFSWQRTKFQSPLILCGLFYAQPNHILFCA</sequence>
<dbReference type="AlphaFoldDB" id="A0A7G3G424"/>
<keyword evidence="2" id="KW-0677">Repeat</keyword>
<evidence type="ECO:0000313" key="7">
    <source>
        <dbReference type="Proteomes" id="UP000515917"/>
    </source>
</evidence>
<keyword evidence="4" id="KW-0443">Lipid metabolism</keyword>
<dbReference type="KEGG" id="ifl:C1H71_00200"/>
<dbReference type="PROSITE" id="PS50035">
    <property type="entry name" value="PLD"/>
    <property type="match status" value="1"/>
</dbReference>
<protein>
    <recommendedName>
        <fullName evidence="5">PLD phosphodiesterase domain-containing protein</fullName>
    </recommendedName>
</protein>
<dbReference type="SMART" id="SM00155">
    <property type="entry name" value="PLDc"/>
    <property type="match status" value="1"/>
</dbReference>
<comment type="catalytic activity">
    <reaction evidence="1">
        <text>a 1,2-diacyl-sn-glycero-3-phosphocholine + H2O = a 1,2-diacyl-sn-glycero-3-phosphate + choline + H(+)</text>
        <dbReference type="Rhea" id="RHEA:14445"/>
        <dbReference type="ChEBI" id="CHEBI:15354"/>
        <dbReference type="ChEBI" id="CHEBI:15377"/>
        <dbReference type="ChEBI" id="CHEBI:15378"/>
        <dbReference type="ChEBI" id="CHEBI:57643"/>
        <dbReference type="ChEBI" id="CHEBI:58608"/>
        <dbReference type="EC" id="3.1.4.4"/>
    </reaction>
</comment>
<name>A0A7G3G424_9NEIS</name>
<evidence type="ECO:0000256" key="1">
    <source>
        <dbReference type="ARBA" id="ARBA00000798"/>
    </source>
</evidence>
<evidence type="ECO:0000256" key="4">
    <source>
        <dbReference type="ARBA" id="ARBA00023098"/>
    </source>
</evidence>
<evidence type="ECO:0000313" key="6">
    <source>
        <dbReference type="EMBL" id="QBC42130.1"/>
    </source>
</evidence>
<proteinExistence type="predicted"/>
<accession>A0A7G3G424</accession>
<organism evidence="6 7">
    <name type="scientific">Iodobacter fluviatilis</name>
    <dbReference type="NCBI Taxonomy" id="537"/>
    <lineage>
        <taxon>Bacteria</taxon>
        <taxon>Pseudomonadati</taxon>
        <taxon>Pseudomonadota</taxon>
        <taxon>Betaproteobacteria</taxon>
        <taxon>Neisseriales</taxon>
        <taxon>Chitinibacteraceae</taxon>
        <taxon>Iodobacter</taxon>
    </lineage>
</organism>
<dbReference type="Gene3D" id="3.30.870.10">
    <property type="entry name" value="Endonuclease Chain A"/>
    <property type="match status" value="1"/>
</dbReference>
<dbReference type="EMBL" id="CP025781">
    <property type="protein sequence ID" value="QBC42130.1"/>
    <property type="molecule type" value="Genomic_DNA"/>
</dbReference>